<feature type="transmembrane region" description="Helical" evidence="2">
    <location>
        <begin position="331"/>
        <end position="349"/>
    </location>
</feature>
<feature type="transmembrane region" description="Helical" evidence="2">
    <location>
        <begin position="361"/>
        <end position="382"/>
    </location>
</feature>
<evidence type="ECO:0000256" key="1">
    <source>
        <dbReference type="SAM" id="MobiDB-lite"/>
    </source>
</evidence>
<evidence type="ECO:0000256" key="2">
    <source>
        <dbReference type="SAM" id="Phobius"/>
    </source>
</evidence>
<keyword evidence="2" id="KW-1133">Transmembrane helix</keyword>
<dbReference type="EMBL" id="CP048882">
    <property type="protein sequence ID" value="QPP06704.1"/>
    <property type="molecule type" value="Genomic_DNA"/>
</dbReference>
<proteinExistence type="predicted"/>
<organism evidence="3 4">
    <name type="scientific">Streptomyces bathyalis</name>
    <dbReference type="NCBI Taxonomy" id="2710756"/>
    <lineage>
        <taxon>Bacteria</taxon>
        <taxon>Bacillati</taxon>
        <taxon>Actinomycetota</taxon>
        <taxon>Actinomycetes</taxon>
        <taxon>Kitasatosporales</taxon>
        <taxon>Streptomycetaceae</taxon>
        <taxon>Streptomyces</taxon>
    </lineage>
</organism>
<evidence type="ECO:0008006" key="5">
    <source>
        <dbReference type="Google" id="ProtNLM"/>
    </source>
</evidence>
<keyword evidence="2" id="KW-0472">Membrane</keyword>
<feature type="compositionally biased region" description="Basic and acidic residues" evidence="1">
    <location>
        <begin position="32"/>
        <end position="46"/>
    </location>
</feature>
<feature type="transmembrane region" description="Helical" evidence="2">
    <location>
        <begin position="257"/>
        <end position="279"/>
    </location>
</feature>
<feature type="transmembrane region" description="Helical" evidence="2">
    <location>
        <begin position="214"/>
        <end position="236"/>
    </location>
</feature>
<keyword evidence="2" id="KW-0812">Transmembrane</keyword>
<evidence type="ECO:0000313" key="3">
    <source>
        <dbReference type="EMBL" id="QPP06704.1"/>
    </source>
</evidence>
<dbReference type="AlphaFoldDB" id="A0A7T1T5D7"/>
<feature type="compositionally biased region" description="Low complexity" evidence="1">
    <location>
        <begin position="61"/>
        <end position="84"/>
    </location>
</feature>
<feature type="region of interest" description="Disordered" evidence="1">
    <location>
        <begin position="389"/>
        <end position="427"/>
    </location>
</feature>
<dbReference type="KEGG" id="sbat:G4Z16_10210"/>
<accession>A0A7T1T5D7</accession>
<dbReference type="Proteomes" id="UP000595046">
    <property type="component" value="Chromosome"/>
</dbReference>
<evidence type="ECO:0000313" key="4">
    <source>
        <dbReference type="Proteomes" id="UP000595046"/>
    </source>
</evidence>
<name>A0A7T1T5D7_9ACTN</name>
<sequence length="427" mass="42835">MSAHGSTPGTAADAGAGTAAPPVPAALPYEPRTPEAADPWDTRSRALVEGSGHRPGGGTGTRPTAAVPGQRTATQRTATQRTATHPVHPADPVRELMHRHRELCEQAVDPLEIAAALEAHGVTDRVAARFRHRDVFSLAEELFARVPRAEGRGSEVTTPAPPRGVGPAAAPVLAVPRVLLPLLVVLPGVLAAAGVAAVASAGDGSGQGPGAGRAGIAVALGLACALGPAAWCARWFAVRVRRRLERSRSLDEFAAGVWPLLTAATVLFTGALTGAQLAVREMAAVAGARIGGPGGRDTTVLPSELIPAVTALGVLLFAALLLAAHGFRGTAAAGVVAACALQAAAASAVAAVPPPAGGTDLAVAVACGCTALVLLACAYRLLSRASAHRPQDAPAKAEPPGGDGVRGGRERCECERDRCGSPGGAEI</sequence>
<dbReference type="RefSeq" id="WP_197350526.1">
    <property type="nucleotide sequence ID" value="NZ_CP048882.1"/>
</dbReference>
<gene>
    <name evidence="3" type="ORF">G4Z16_10210</name>
</gene>
<protein>
    <recommendedName>
        <fullName evidence="5">Integral membrane protein</fullName>
    </recommendedName>
</protein>
<reference evidence="4" key="1">
    <citation type="submission" date="2020-02" db="EMBL/GenBank/DDBJ databases">
        <title>Streptomyces sp. ASO4wet.</title>
        <authorList>
            <person name="Risdian C."/>
            <person name="Landwehr W."/>
            <person name="Schupp P."/>
            <person name="Wink J."/>
        </authorList>
    </citation>
    <scope>NUCLEOTIDE SEQUENCE [LARGE SCALE GENOMIC DNA]</scope>
    <source>
        <strain evidence="4">ASO4wet</strain>
    </source>
</reference>
<feature type="transmembrane region" description="Helical" evidence="2">
    <location>
        <begin position="305"/>
        <end position="324"/>
    </location>
</feature>
<feature type="compositionally biased region" description="Low complexity" evidence="1">
    <location>
        <begin position="7"/>
        <end position="20"/>
    </location>
</feature>
<keyword evidence="4" id="KW-1185">Reference proteome</keyword>
<feature type="region of interest" description="Disordered" evidence="1">
    <location>
        <begin position="1"/>
        <end position="91"/>
    </location>
</feature>
<feature type="compositionally biased region" description="Basic and acidic residues" evidence="1">
    <location>
        <begin position="406"/>
        <end position="419"/>
    </location>
</feature>
<feature type="transmembrane region" description="Helical" evidence="2">
    <location>
        <begin position="178"/>
        <end position="202"/>
    </location>
</feature>